<feature type="region of interest" description="Disordered" evidence="5">
    <location>
        <begin position="379"/>
        <end position="405"/>
    </location>
</feature>
<feature type="transmembrane region" description="Helical" evidence="6">
    <location>
        <begin position="299"/>
        <end position="317"/>
    </location>
</feature>
<feature type="transmembrane region" description="Helical" evidence="6">
    <location>
        <begin position="274"/>
        <end position="293"/>
    </location>
</feature>
<organism evidence="7 8">
    <name type="scientific">Lentinula edodes</name>
    <name type="common">Shiitake mushroom</name>
    <name type="synonym">Lentinus edodes</name>
    <dbReference type="NCBI Taxonomy" id="5353"/>
    <lineage>
        <taxon>Eukaryota</taxon>
        <taxon>Fungi</taxon>
        <taxon>Dikarya</taxon>
        <taxon>Basidiomycota</taxon>
        <taxon>Agaricomycotina</taxon>
        <taxon>Agaricomycetes</taxon>
        <taxon>Agaricomycetidae</taxon>
        <taxon>Agaricales</taxon>
        <taxon>Marasmiineae</taxon>
        <taxon>Omphalotaceae</taxon>
        <taxon>Lentinula</taxon>
    </lineage>
</organism>
<proteinExistence type="predicted"/>
<reference evidence="7 8" key="1">
    <citation type="submission" date="2016-08" db="EMBL/GenBank/DDBJ databases">
        <authorList>
            <consortium name="Lentinula edodes genome sequencing consortium"/>
            <person name="Sakamoto Y."/>
            <person name="Nakade K."/>
            <person name="Sato S."/>
            <person name="Yoshida Y."/>
            <person name="Miyazaki K."/>
            <person name="Natsume S."/>
            <person name="Konno N."/>
        </authorList>
    </citation>
    <scope>NUCLEOTIDE SEQUENCE [LARGE SCALE GENOMIC DNA]</scope>
    <source>
        <strain evidence="7 8">NBRC 111202</strain>
    </source>
</reference>
<dbReference type="PANTHER" id="PTHR12570">
    <property type="match status" value="1"/>
</dbReference>
<keyword evidence="2 6" id="KW-0812">Transmembrane</keyword>
<dbReference type="GO" id="GO:0016020">
    <property type="term" value="C:membrane"/>
    <property type="evidence" value="ECO:0007669"/>
    <property type="project" value="UniProtKB-SubCell"/>
</dbReference>
<feature type="compositionally biased region" description="Acidic residues" evidence="5">
    <location>
        <begin position="665"/>
        <end position="674"/>
    </location>
</feature>
<accession>A0A1Q3EER2</accession>
<keyword evidence="3 6" id="KW-1133">Transmembrane helix</keyword>
<name>A0A1Q3EER2_LENED</name>
<evidence type="ECO:0000256" key="6">
    <source>
        <dbReference type="SAM" id="Phobius"/>
    </source>
</evidence>
<feature type="compositionally biased region" description="Basic and acidic residues" evidence="5">
    <location>
        <begin position="644"/>
        <end position="655"/>
    </location>
</feature>
<evidence type="ECO:0000313" key="7">
    <source>
        <dbReference type="EMBL" id="GAW05649.1"/>
    </source>
</evidence>
<feature type="transmembrane region" description="Helical" evidence="6">
    <location>
        <begin position="173"/>
        <end position="193"/>
    </location>
</feature>
<evidence type="ECO:0000313" key="8">
    <source>
        <dbReference type="Proteomes" id="UP000188533"/>
    </source>
</evidence>
<keyword evidence="4 6" id="KW-0472">Membrane</keyword>
<feature type="compositionally biased region" description="Low complexity" evidence="5">
    <location>
        <begin position="604"/>
        <end position="617"/>
    </location>
</feature>
<dbReference type="SUPFAM" id="SSF103481">
    <property type="entry name" value="Multidrug resistance efflux transporter EmrE"/>
    <property type="match status" value="1"/>
</dbReference>
<feature type="transmembrane region" description="Helical" evidence="6">
    <location>
        <begin position="238"/>
        <end position="262"/>
    </location>
</feature>
<dbReference type="Proteomes" id="UP000188533">
    <property type="component" value="Unassembled WGS sequence"/>
</dbReference>
<feature type="region of interest" description="Disordered" evidence="5">
    <location>
        <begin position="434"/>
        <end position="469"/>
    </location>
</feature>
<feature type="transmembrane region" description="Helical" evidence="6">
    <location>
        <begin position="36"/>
        <end position="55"/>
    </location>
</feature>
<feature type="region of interest" description="Disordered" evidence="5">
    <location>
        <begin position="484"/>
        <end position="679"/>
    </location>
</feature>
<evidence type="ECO:0000256" key="3">
    <source>
        <dbReference type="ARBA" id="ARBA00022989"/>
    </source>
</evidence>
<feature type="compositionally biased region" description="Polar residues" evidence="5">
    <location>
        <begin position="545"/>
        <end position="557"/>
    </location>
</feature>
<feature type="compositionally biased region" description="Basic and acidic residues" evidence="5">
    <location>
        <begin position="621"/>
        <end position="630"/>
    </location>
</feature>
<dbReference type="InterPro" id="IPR008521">
    <property type="entry name" value="Mg_trans_NIPA"/>
</dbReference>
<dbReference type="PANTHER" id="PTHR12570:SF92">
    <property type="entry name" value="SPICHTHYIN, ISOFORM B"/>
    <property type="match status" value="1"/>
</dbReference>
<dbReference type="InterPro" id="IPR037185">
    <property type="entry name" value="EmrE-like"/>
</dbReference>
<feature type="transmembrane region" description="Helical" evidence="6">
    <location>
        <begin position="200"/>
        <end position="226"/>
    </location>
</feature>
<dbReference type="Pfam" id="PF05653">
    <property type="entry name" value="Mg_trans_NIPA"/>
    <property type="match status" value="1"/>
</dbReference>
<evidence type="ECO:0000256" key="1">
    <source>
        <dbReference type="ARBA" id="ARBA00004141"/>
    </source>
</evidence>
<sequence length="718" mass="76608">MSSSSSTSTASATSTAAAATSSVASGTISVGSNLKIVGIILAIASGCLIGSSFVFKKKGLLRAQAGKVAGEGVGYLKSPLWWIGMTMMIMGELCNFAAYAFVEAIVVTPLGALSVVICAILSSIFLQEKLTFFGWLGCGLCIIGSVIIALNGPSENSVGQIKDFEKLFLAPGFLSYASVLIATALAIIFYFAPRYGKKSMLWYIFVCSMIGGISVSVTTGLGAAIVTTAEGDNQFKYWFIYFLMGFVAITLITEVYYLNVALALFNTAMVTPTYYVIFTFFSILTTIVLFQGLSASVSSIITLVMGFLVICFGITILQMSKVDPENLTKLDRRSTILLQASREHTAGFDEKDVLAVEDPGMDTLRGSFGTVGSIIRARSARRMSQSRGGSRPGSYSTRPAGAMAPYDPPRGQAWLSPRNSTNTEYLGGLKRHQLYDAPVPPGSPSLTGATRGDDASSISSAGRDSQMMNKRPTIKFDTQDVVHQYHPTGQTPGGTRGDPTAIHGHRATATSPGIPGLPGHHNDMNPLSIPPSPSAASGSRDLLSESPTDTEGPSASTLSQIISLPPLPPRSPGHETIPYSAPPTSILPHLRQGRKDSRDLFNDTPSTTTLLSFPSVTDSARSWDGDEESSHSSTTRGRTARKYPKGDKETDREESVSLWQRDGDSVDGDGDETDMAPHGGIRLRTTSEIFCATISDQARNSDLRLLTLEWVSVKGEPP</sequence>
<evidence type="ECO:0000256" key="2">
    <source>
        <dbReference type="ARBA" id="ARBA00022692"/>
    </source>
</evidence>
<dbReference type="AlphaFoldDB" id="A0A1Q3EER2"/>
<comment type="subcellular location">
    <subcellularLocation>
        <location evidence="1">Membrane</location>
        <topology evidence="1">Multi-pass membrane protein</topology>
    </subcellularLocation>
</comment>
<reference evidence="7 8" key="2">
    <citation type="submission" date="2017-02" db="EMBL/GenBank/DDBJ databases">
        <title>A genome survey and senescence transcriptome analysis in Lentinula edodes.</title>
        <authorList>
            <person name="Sakamoto Y."/>
            <person name="Nakade K."/>
            <person name="Sato S."/>
            <person name="Yoshida Y."/>
            <person name="Miyazaki K."/>
            <person name="Natsume S."/>
            <person name="Konno N."/>
        </authorList>
    </citation>
    <scope>NUCLEOTIDE SEQUENCE [LARGE SCALE GENOMIC DNA]</scope>
    <source>
        <strain evidence="7 8">NBRC 111202</strain>
    </source>
</reference>
<gene>
    <name evidence="7" type="ORF">LENED_007520</name>
</gene>
<dbReference type="GO" id="GO:0015095">
    <property type="term" value="F:magnesium ion transmembrane transporter activity"/>
    <property type="evidence" value="ECO:0007669"/>
    <property type="project" value="InterPro"/>
</dbReference>
<feature type="compositionally biased region" description="Low complexity" evidence="5">
    <location>
        <begin position="379"/>
        <end position="398"/>
    </location>
</feature>
<evidence type="ECO:0000256" key="4">
    <source>
        <dbReference type="ARBA" id="ARBA00023136"/>
    </source>
</evidence>
<protein>
    <submittedName>
        <fullName evidence="7">DUF803-domain-containing protein</fullName>
    </submittedName>
</protein>
<dbReference type="EMBL" id="BDGU01000258">
    <property type="protein sequence ID" value="GAW05649.1"/>
    <property type="molecule type" value="Genomic_DNA"/>
</dbReference>
<feature type="compositionally biased region" description="Polar residues" evidence="5">
    <location>
        <begin position="456"/>
        <end position="468"/>
    </location>
</feature>
<evidence type="ECO:0000256" key="5">
    <source>
        <dbReference type="SAM" id="MobiDB-lite"/>
    </source>
</evidence>
<comment type="caution">
    <text evidence="7">The sequence shown here is derived from an EMBL/GenBank/DDBJ whole genome shotgun (WGS) entry which is preliminary data.</text>
</comment>
<keyword evidence="8" id="KW-1185">Reference proteome</keyword>
<feature type="transmembrane region" description="Helical" evidence="6">
    <location>
        <begin position="133"/>
        <end position="153"/>
    </location>
</feature>